<comment type="caution">
    <text evidence="1">The sequence shown here is derived from an EMBL/GenBank/DDBJ whole genome shotgun (WGS) entry which is preliminary data.</text>
</comment>
<keyword evidence="2" id="KW-1185">Reference proteome</keyword>
<protein>
    <submittedName>
        <fullName evidence="1">Uncharacterized protein</fullName>
    </submittedName>
</protein>
<reference evidence="1 2" key="1">
    <citation type="journal article" date="2019" name="Microb. Cell Fact.">
        <title>Exploring novel herbicidin analogues by transcriptional regulator overexpression and MS/MS molecular networking.</title>
        <authorList>
            <person name="Shi Y."/>
            <person name="Gu R."/>
            <person name="Li Y."/>
            <person name="Wang X."/>
            <person name="Ren W."/>
            <person name="Li X."/>
            <person name="Wang L."/>
            <person name="Xie Y."/>
            <person name="Hong B."/>
        </authorList>
    </citation>
    <scope>NUCLEOTIDE SEQUENCE [LARGE SCALE GENOMIC DNA]</scope>
    <source>
        <strain evidence="1 2">US-43</strain>
    </source>
</reference>
<dbReference type="RefSeq" id="WP_152265250.1">
    <property type="nucleotide sequence ID" value="NZ_VOKX01000106.1"/>
</dbReference>
<dbReference type="EMBL" id="VOKX01000106">
    <property type="protein sequence ID" value="KAB7835793.1"/>
    <property type="molecule type" value="Genomic_DNA"/>
</dbReference>
<accession>A0A5N5W358</accession>
<evidence type="ECO:0000313" key="1">
    <source>
        <dbReference type="EMBL" id="KAB7835793.1"/>
    </source>
</evidence>
<gene>
    <name evidence="1" type="ORF">FRZ00_26650</name>
</gene>
<dbReference type="Proteomes" id="UP000327000">
    <property type="component" value="Unassembled WGS sequence"/>
</dbReference>
<organism evidence="1 2">
    <name type="scientific">Streptomyces mobaraensis</name>
    <name type="common">Streptoverticillium mobaraense</name>
    <dbReference type="NCBI Taxonomy" id="35621"/>
    <lineage>
        <taxon>Bacteria</taxon>
        <taxon>Bacillati</taxon>
        <taxon>Actinomycetota</taxon>
        <taxon>Actinomycetes</taxon>
        <taxon>Kitasatosporales</taxon>
        <taxon>Streptomycetaceae</taxon>
        <taxon>Streptomyces</taxon>
    </lineage>
</organism>
<dbReference type="OrthoDB" id="4299086at2"/>
<proteinExistence type="predicted"/>
<name>A0A5N5W358_STRMB</name>
<evidence type="ECO:0000313" key="2">
    <source>
        <dbReference type="Proteomes" id="UP000327000"/>
    </source>
</evidence>
<sequence>MSAATDPSAQVLGEVALIACGRRKGKTRSCSSCERKAPILLSIARTGAVDALATAICGGNEGACRDCHDKARMILDETVTPCAACGEAGLYPRQTRFSDPAAPGASR</sequence>
<dbReference type="AlphaFoldDB" id="A0A5N5W358"/>